<evidence type="ECO:0000256" key="1">
    <source>
        <dbReference type="ARBA" id="ARBA00012528"/>
    </source>
</evidence>
<evidence type="ECO:0000259" key="3">
    <source>
        <dbReference type="PROSITE" id="PS50887"/>
    </source>
</evidence>
<reference evidence="4 5" key="1">
    <citation type="submission" date="2020-08" db="EMBL/GenBank/DDBJ databases">
        <title>Genomic Encyclopedia of Type Strains, Phase IV (KMG-IV): sequencing the most valuable type-strain genomes for metagenomic binning, comparative biology and taxonomic classification.</title>
        <authorList>
            <person name="Goeker M."/>
        </authorList>
    </citation>
    <scope>NUCLEOTIDE SEQUENCE [LARGE SCALE GENOMIC DNA]</scope>
    <source>
        <strain evidence="4 5">DSM 102134</strain>
    </source>
</reference>
<keyword evidence="5" id="KW-1185">Reference proteome</keyword>
<dbReference type="FunFam" id="3.30.70.270:FF:000001">
    <property type="entry name" value="Diguanylate cyclase domain protein"/>
    <property type="match status" value="1"/>
</dbReference>
<dbReference type="PROSITE" id="PS50887">
    <property type="entry name" value="GGDEF"/>
    <property type="match status" value="1"/>
</dbReference>
<dbReference type="GO" id="GO:1902201">
    <property type="term" value="P:negative regulation of bacterial-type flagellum-dependent cell motility"/>
    <property type="evidence" value="ECO:0007669"/>
    <property type="project" value="TreeGrafter"/>
</dbReference>
<dbReference type="GO" id="GO:0043709">
    <property type="term" value="P:cell adhesion involved in single-species biofilm formation"/>
    <property type="evidence" value="ECO:0007669"/>
    <property type="project" value="TreeGrafter"/>
</dbReference>
<dbReference type="PANTHER" id="PTHR45138:SF9">
    <property type="entry name" value="DIGUANYLATE CYCLASE DGCM-RELATED"/>
    <property type="match status" value="1"/>
</dbReference>
<dbReference type="CDD" id="cd01949">
    <property type="entry name" value="GGDEF"/>
    <property type="match status" value="1"/>
</dbReference>
<dbReference type="AlphaFoldDB" id="A0A7W9YX44"/>
<dbReference type="GO" id="GO:0005886">
    <property type="term" value="C:plasma membrane"/>
    <property type="evidence" value="ECO:0007669"/>
    <property type="project" value="TreeGrafter"/>
</dbReference>
<dbReference type="Pfam" id="PF00990">
    <property type="entry name" value="GGDEF"/>
    <property type="match status" value="1"/>
</dbReference>
<comment type="caution">
    <text evidence="4">The sequence shown here is derived from an EMBL/GenBank/DDBJ whole genome shotgun (WGS) entry which is preliminary data.</text>
</comment>
<dbReference type="RefSeq" id="WP_077549147.1">
    <property type="nucleotide sequence ID" value="NZ_JACHEJ010000003.1"/>
</dbReference>
<comment type="catalytic activity">
    <reaction evidence="2">
        <text>2 GTP = 3',3'-c-di-GMP + 2 diphosphate</text>
        <dbReference type="Rhea" id="RHEA:24898"/>
        <dbReference type="ChEBI" id="CHEBI:33019"/>
        <dbReference type="ChEBI" id="CHEBI:37565"/>
        <dbReference type="ChEBI" id="CHEBI:58805"/>
        <dbReference type="EC" id="2.7.7.65"/>
    </reaction>
</comment>
<dbReference type="Gene3D" id="3.30.450.20">
    <property type="entry name" value="PAS domain"/>
    <property type="match status" value="1"/>
</dbReference>
<name>A0A7W9YX44_9HYPH</name>
<dbReference type="InterPro" id="IPR029787">
    <property type="entry name" value="Nucleotide_cyclase"/>
</dbReference>
<accession>A0A7W9YX44</accession>
<dbReference type="NCBIfam" id="TIGR00254">
    <property type="entry name" value="GGDEF"/>
    <property type="match status" value="1"/>
</dbReference>
<dbReference type="InterPro" id="IPR043128">
    <property type="entry name" value="Rev_trsase/Diguanyl_cyclase"/>
</dbReference>
<evidence type="ECO:0000313" key="5">
    <source>
        <dbReference type="Proteomes" id="UP000535501"/>
    </source>
</evidence>
<proteinExistence type="predicted"/>
<sequence length="331" mass="36675">MTTIRFPPLTESDASARRRSTVVIGLLGASGRSSLFTHQQLISILSSLPDPAFILTRSGRYAAIFGGKDIRHYHDGSGLVGRSMFEVLKQEKAQWFAAEIEKALSSGVLHIVEYQLSGSDVKGAGDGPAHAIWFEGRVQALDFPVDGEPAVVWVASNITEKNETQQKLRQLSETDALTGLYNRRKLIATLDDRLAAFEREKSQTSLLVFDLDNFKRINDEMGHHMGDAALIEIARLCRQHLSQSDVIARFGGDEFVIVMPGTESGNALEIAERLRKHVPAALRDCLRHESTISGGVSDFRFSDKSTDDILRRADEGLYHSKRTGRDRVSIL</sequence>
<gene>
    <name evidence="4" type="ORF">HNQ75_001947</name>
</gene>
<dbReference type="InterPro" id="IPR050469">
    <property type="entry name" value="Diguanylate_Cyclase"/>
</dbReference>
<dbReference type="SMART" id="SM00267">
    <property type="entry name" value="GGDEF"/>
    <property type="match status" value="1"/>
</dbReference>
<evidence type="ECO:0000313" key="4">
    <source>
        <dbReference type="EMBL" id="MBB6179979.1"/>
    </source>
</evidence>
<dbReference type="Proteomes" id="UP000535501">
    <property type="component" value="Unassembled WGS sequence"/>
</dbReference>
<feature type="domain" description="GGDEF" evidence="3">
    <location>
        <begin position="202"/>
        <end position="331"/>
    </location>
</feature>
<dbReference type="PANTHER" id="PTHR45138">
    <property type="entry name" value="REGULATORY COMPONENTS OF SENSORY TRANSDUCTION SYSTEM"/>
    <property type="match status" value="1"/>
</dbReference>
<protein>
    <recommendedName>
        <fullName evidence="1">diguanylate cyclase</fullName>
        <ecNumber evidence="1">2.7.7.65</ecNumber>
    </recommendedName>
</protein>
<dbReference type="GO" id="GO:0052621">
    <property type="term" value="F:diguanylate cyclase activity"/>
    <property type="evidence" value="ECO:0007669"/>
    <property type="project" value="UniProtKB-EC"/>
</dbReference>
<dbReference type="EMBL" id="JACHEJ010000003">
    <property type="protein sequence ID" value="MBB6179979.1"/>
    <property type="molecule type" value="Genomic_DNA"/>
</dbReference>
<dbReference type="SUPFAM" id="SSF55073">
    <property type="entry name" value="Nucleotide cyclase"/>
    <property type="match status" value="1"/>
</dbReference>
<dbReference type="Gene3D" id="3.30.70.270">
    <property type="match status" value="1"/>
</dbReference>
<dbReference type="EC" id="2.7.7.65" evidence="1"/>
<dbReference type="InterPro" id="IPR000160">
    <property type="entry name" value="GGDEF_dom"/>
</dbReference>
<organism evidence="4 5">
    <name type="scientific">Pseudorhizobium flavum</name>
    <dbReference type="NCBI Taxonomy" id="1335061"/>
    <lineage>
        <taxon>Bacteria</taxon>
        <taxon>Pseudomonadati</taxon>
        <taxon>Pseudomonadota</taxon>
        <taxon>Alphaproteobacteria</taxon>
        <taxon>Hyphomicrobiales</taxon>
        <taxon>Rhizobiaceae</taxon>
        <taxon>Rhizobium/Agrobacterium group</taxon>
        <taxon>Pseudorhizobium</taxon>
    </lineage>
</organism>
<evidence type="ECO:0000256" key="2">
    <source>
        <dbReference type="ARBA" id="ARBA00034247"/>
    </source>
</evidence>